<evidence type="ECO:0000313" key="2">
    <source>
        <dbReference type="EMBL" id="MFC6012226.1"/>
    </source>
</evidence>
<organism evidence="2 3">
    <name type="scientific">Nocardia lasii</name>
    <dbReference type="NCBI Taxonomy" id="1616107"/>
    <lineage>
        <taxon>Bacteria</taxon>
        <taxon>Bacillati</taxon>
        <taxon>Actinomycetota</taxon>
        <taxon>Actinomycetes</taxon>
        <taxon>Mycobacteriales</taxon>
        <taxon>Nocardiaceae</taxon>
        <taxon>Nocardia</taxon>
    </lineage>
</organism>
<feature type="region of interest" description="Disordered" evidence="1">
    <location>
        <begin position="145"/>
        <end position="173"/>
    </location>
</feature>
<sequence>MADLDDLGALNVRFAEFLREVDPATARALIAGTMKFAAVPVDATVSDPPTRTAPVVHLPSSTPRAWEPDRVARELQEMTPGSQRSRYLNGSGLTVAALRQVATLLGISGYSRLAKADLVALLAGHPTDHGAGAFTPVPAEAVVDSASNGSAAPEATPAASRPATAANPDGPSIAAHLRATDTVDAGAAYLRAHNLDRADLLAVAAALQLTRVDRLSRADLEKRVLKQAITARRKFAGLRQW</sequence>
<keyword evidence="3" id="KW-1185">Reference proteome</keyword>
<evidence type="ECO:0000313" key="3">
    <source>
        <dbReference type="Proteomes" id="UP001596223"/>
    </source>
</evidence>
<feature type="compositionally biased region" description="Low complexity" evidence="1">
    <location>
        <begin position="150"/>
        <end position="168"/>
    </location>
</feature>
<evidence type="ECO:0000256" key="1">
    <source>
        <dbReference type="SAM" id="MobiDB-lite"/>
    </source>
</evidence>
<protein>
    <recommendedName>
        <fullName evidence="4">Rho termination factor N-terminal domain-containing protein</fullName>
    </recommendedName>
</protein>
<dbReference type="EMBL" id="JBHSQN010000009">
    <property type="protein sequence ID" value="MFC6012226.1"/>
    <property type="molecule type" value="Genomic_DNA"/>
</dbReference>
<gene>
    <name evidence="2" type="ORF">ACFP3H_14295</name>
</gene>
<dbReference type="Proteomes" id="UP001596223">
    <property type="component" value="Unassembled WGS sequence"/>
</dbReference>
<comment type="caution">
    <text evidence="2">The sequence shown here is derived from an EMBL/GenBank/DDBJ whole genome shotgun (WGS) entry which is preliminary data.</text>
</comment>
<reference evidence="3" key="1">
    <citation type="journal article" date="2019" name="Int. J. Syst. Evol. Microbiol.">
        <title>The Global Catalogue of Microorganisms (GCM) 10K type strain sequencing project: providing services to taxonomists for standard genome sequencing and annotation.</title>
        <authorList>
            <consortium name="The Broad Institute Genomics Platform"/>
            <consortium name="The Broad Institute Genome Sequencing Center for Infectious Disease"/>
            <person name="Wu L."/>
            <person name="Ma J."/>
        </authorList>
    </citation>
    <scope>NUCLEOTIDE SEQUENCE [LARGE SCALE GENOMIC DNA]</scope>
    <source>
        <strain evidence="3">CCUG 36956</strain>
    </source>
</reference>
<name>A0ABW1JTK2_9NOCA</name>
<accession>A0ABW1JTK2</accession>
<evidence type="ECO:0008006" key="4">
    <source>
        <dbReference type="Google" id="ProtNLM"/>
    </source>
</evidence>
<dbReference type="RefSeq" id="WP_378605386.1">
    <property type="nucleotide sequence ID" value="NZ_JBHSQN010000009.1"/>
</dbReference>
<proteinExistence type="predicted"/>